<dbReference type="Proteomes" id="UP000013525">
    <property type="component" value="Unassembled WGS sequence"/>
</dbReference>
<dbReference type="PATRIC" id="fig|1273125.3.peg.3408"/>
<dbReference type="AlphaFoldDB" id="R7WIN8"/>
<name>R7WIN8_9NOCA</name>
<accession>R7WIN8</accession>
<dbReference type="EMBL" id="APMY01000105">
    <property type="protein sequence ID" value="EOM75097.1"/>
    <property type="molecule type" value="Genomic_DNA"/>
</dbReference>
<reference evidence="2 3" key="1">
    <citation type="journal article" date="2013" name="Genome Announc.">
        <title>Draft Genome Sequence of Rhodococcus rhodnii Strain LMG5362, a Symbiont of Rhodnius prolixus (Hemiptera, Reduviidae, Triatominae), the Principle Vector of Trypanosoma cruzi.</title>
        <authorList>
            <person name="Pachebat J.A."/>
            <person name="van Keulen G."/>
            <person name="Whitten M.M."/>
            <person name="Girdwood S."/>
            <person name="Del Sol R."/>
            <person name="Dyson P.J."/>
            <person name="Facey P.D."/>
        </authorList>
    </citation>
    <scope>NUCLEOTIDE SEQUENCE [LARGE SCALE GENOMIC DNA]</scope>
    <source>
        <strain evidence="2 3">LMG 5362</strain>
    </source>
</reference>
<feature type="compositionally biased region" description="Acidic residues" evidence="1">
    <location>
        <begin position="28"/>
        <end position="51"/>
    </location>
</feature>
<keyword evidence="3" id="KW-1185">Reference proteome</keyword>
<evidence type="ECO:0000313" key="2">
    <source>
        <dbReference type="EMBL" id="EOM75097.1"/>
    </source>
</evidence>
<evidence type="ECO:0000256" key="1">
    <source>
        <dbReference type="SAM" id="MobiDB-lite"/>
    </source>
</evidence>
<organism evidence="2 3">
    <name type="scientific">Rhodococcus rhodnii LMG 5362</name>
    <dbReference type="NCBI Taxonomy" id="1273125"/>
    <lineage>
        <taxon>Bacteria</taxon>
        <taxon>Bacillati</taxon>
        <taxon>Actinomycetota</taxon>
        <taxon>Actinomycetes</taxon>
        <taxon>Mycobacteriales</taxon>
        <taxon>Nocardiaceae</taxon>
        <taxon>Rhodococcus</taxon>
    </lineage>
</organism>
<protein>
    <submittedName>
        <fullName evidence="2">Uncharacterized protein</fullName>
    </submittedName>
</protein>
<comment type="caution">
    <text evidence="2">The sequence shown here is derived from an EMBL/GenBank/DDBJ whole genome shotgun (WGS) entry which is preliminary data.</text>
</comment>
<evidence type="ECO:0000313" key="3">
    <source>
        <dbReference type="Proteomes" id="UP000013525"/>
    </source>
</evidence>
<proteinExistence type="predicted"/>
<gene>
    <name evidence="2" type="ORF">Rrhod_3578</name>
</gene>
<sequence length="51" mass="5567">MRDRELTDTELANLIASGKGIACSFQNEPDDLDSWDDEVEAPDADGPEWGA</sequence>
<feature type="region of interest" description="Disordered" evidence="1">
    <location>
        <begin position="23"/>
        <end position="51"/>
    </location>
</feature>
<dbReference type="RefSeq" id="WP_010839606.1">
    <property type="nucleotide sequence ID" value="NZ_APMY01000105.1"/>
</dbReference>